<reference evidence="2" key="1">
    <citation type="submission" date="2018-11" db="EMBL/GenBank/DDBJ databases">
        <authorList>
            <consortium name="Pathogen Informatics"/>
        </authorList>
    </citation>
    <scope>NUCLEOTIDE SEQUENCE</scope>
</reference>
<dbReference type="PANTHER" id="PTHR20938">
    <property type="entry name" value="INTEGRATOR COMPLEX SUBUNIT 4"/>
    <property type="match status" value="1"/>
</dbReference>
<name>A0A3S5A8H1_9PLAT</name>
<dbReference type="GO" id="GO:0016180">
    <property type="term" value="P:snRNA processing"/>
    <property type="evidence" value="ECO:0007669"/>
    <property type="project" value="TreeGrafter"/>
</dbReference>
<comment type="caution">
    <text evidence="2">The sequence shown here is derived from an EMBL/GenBank/DDBJ whole genome shotgun (WGS) entry which is preliminary data.</text>
</comment>
<dbReference type="OrthoDB" id="18190at2759"/>
<evidence type="ECO:0000256" key="1">
    <source>
        <dbReference type="SAM" id="SignalP"/>
    </source>
</evidence>
<organism evidence="2 3">
    <name type="scientific">Protopolystoma xenopodis</name>
    <dbReference type="NCBI Taxonomy" id="117903"/>
    <lineage>
        <taxon>Eukaryota</taxon>
        <taxon>Metazoa</taxon>
        <taxon>Spiralia</taxon>
        <taxon>Lophotrochozoa</taxon>
        <taxon>Platyhelminthes</taxon>
        <taxon>Monogenea</taxon>
        <taxon>Polyopisthocotylea</taxon>
        <taxon>Polystomatidea</taxon>
        <taxon>Polystomatidae</taxon>
        <taxon>Protopolystoma</taxon>
    </lineage>
</organism>
<evidence type="ECO:0008006" key="4">
    <source>
        <dbReference type="Google" id="ProtNLM"/>
    </source>
</evidence>
<protein>
    <recommendedName>
        <fullName evidence="4">Secreted protein</fullName>
    </recommendedName>
</protein>
<proteinExistence type="predicted"/>
<keyword evidence="1" id="KW-0732">Signal</keyword>
<gene>
    <name evidence="2" type="ORF">PXEA_LOCUS3328</name>
</gene>
<accession>A0A3S5A8H1</accession>
<evidence type="ECO:0000313" key="3">
    <source>
        <dbReference type="Proteomes" id="UP000784294"/>
    </source>
</evidence>
<feature type="chain" id="PRO_5018624118" description="Secreted protein" evidence="1">
    <location>
        <begin position="22"/>
        <end position="141"/>
    </location>
</feature>
<dbReference type="AlphaFoldDB" id="A0A3S5A8H1"/>
<dbReference type="GO" id="GO:0032039">
    <property type="term" value="C:integrator complex"/>
    <property type="evidence" value="ECO:0007669"/>
    <property type="project" value="TreeGrafter"/>
</dbReference>
<dbReference type="PANTHER" id="PTHR20938:SF0">
    <property type="entry name" value="INTEGRATOR COMPLEX SUBUNIT 4"/>
    <property type="match status" value="1"/>
</dbReference>
<sequence>MLAHMILLHCTGVVCIQCSCAAFVGRRHAHFVEVCLSSLLRTHPWLTGKEPSRHDPAYLTVLLVVLNAEPYVPGMRAAFPRHVSVDKLYLRELVPSLVPPERPSIDLLCSLVPADLVASLSSDTLRHISHDLTFAGQVSFH</sequence>
<evidence type="ECO:0000313" key="2">
    <source>
        <dbReference type="EMBL" id="VEL09888.1"/>
    </source>
</evidence>
<dbReference type="Proteomes" id="UP000784294">
    <property type="component" value="Unassembled WGS sequence"/>
</dbReference>
<feature type="signal peptide" evidence="1">
    <location>
        <begin position="1"/>
        <end position="21"/>
    </location>
</feature>
<dbReference type="EMBL" id="CAAALY010007501">
    <property type="protein sequence ID" value="VEL09888.1"/>
    <property type="molecule type" value="Genomic_DNA"/>
</dbReference>
<keyword evidence="3" id="KW-1185">Reference proteome</keyword>